<accession>A0ABQ6K408</accession>
<dbReference type="RefSeq" id="WP_284253054.1">
    <property type="nucleotide sequence ID" value="NZ_BAAAQO010000003.1"/>
</dbReference>
<keyword evidence="3" id="KW-1185">Reference proteome</keyword>
<keyword evidence="1" id="KW-1133">Transmembrane helix</keyword>
<name>A0ABQ6K408_9MICO</name>
<keyword evidence="1" id="KW-0472">Membrane</keyword>
<organism evidence="2 3">
    <name type="scientific">Pseudolysinimonas kribbensis</name>
    <dbReference type="NCBI Taxonomy" id="433641"/>
    <lineage>
        <taxon>Bacteria</taxon>
        <taxon>Bacillati</taxon>
        <taxon>Actinomycetota</taxon>
        <taxon>Actinomycetes</taxon>
        <taxon>Micrococcales</taxon>
        <taxon>Microbacteriaceae</taxon>
        <taxon>Pseudolysinimonas</taxon>
    </lineage>
</organism>
<dbReference type="Proteomes" id="UP001157034">
    <property type="component" value="Unassembled WGS sequence"/>
</dbReference>
<feature type="transmembrane region" description="Helical" evidence="1">
    <location>
        <begin position="109"/>
        <end position="130"/>
    </location>
</feature>
<evidence type="ECO:0000313" key="2">
    <source>
        <dbReference type="EMBL" id="GMA94039.1"/>
    </source>
</evidence>
<feature type="transmembrane region" description="Helical" evidence="1">
    <location>
        <begin position="26"/>
        <end position="47"/>
    </location>
</feature>
<evidence type="ECO:0000313" key="3">
    <source>
        <dbReference type="Proteomes" id="UP001157034"/>
    </source>
</evidence>
<evidence type="ECO:0000256" key="1">
    <source>
        <dbReference type="SAM" id="Phobius"/>
    </source>
</evidence>
<reference evidence="3" key="1">
    <citation type="journal article" date="2019" name="Int. J. Syst. Evol. Microbiol.">
        <title>The Global Catalogue of Microorganisms (GCM) 10K type strain sequencing project: providing services to taxonomists for standard genome sequencing and annotation.</title>
        <authorList>
            <consortium name="The Broad Institute Genomics Platform"/>
            <consortium name="The Broad Institute Genome Sequencing Center for Infectious Disease"/>
            <person name="Wu L."/>
            <person name="Ma J."/>
        </authorList>
    </citation>
    <scope>NUCLEOTIDE SEQUENCE [LARGE SCALE GENOMIC DNA]</scope>
    <source>
        <strain evidence="3">NBRC 108894</strain>
    </source>
</reference>
<proteinExistence type="predicted"/>
<protein>
    <submittedName>
        <fullName evidence="2">Uncharacterized protein</fullName>
    </submittedName>
</protein>
<feature type="transmembrane region" description="Helical" evidence="1">
    <location>
        <begin position="136"/>
        <end position="158"/>
    </location>
</feature>
<feature type="transmembrane region" description="Helical" evidence="1">
    <location>
        <begin position="223"/>
        <end position="242"/>
    </location>
</feature>
<dbReference type="EMBL" id="BSVB01000001">
    <property type="protein sequence ID" value="GMA94039.1"/>
    <property type="molecule type" value="Genomic_DNA"/>
</dbReference>
<feature type="transmembrane region" description="Helical" evidence="1">
    <location>
        <begin position="192"/>
        <end position="211"/>
    </location>
</feature>
<keyword evidence="1" id="KW-0812">Transmembrane</keyword>
<sequence length="260" mass="26925">MTRRPSDAELAERRARVAASNRRSGATLSITGAVAALLALIALVGGTLLGADFARIATGILLLVAAGCLVLGEQLRRGRWGANPAPPATALPTASIVTRFRLLPMGWHLLWLVLGALVSIALLVLPAIAFSDVDLAAVWIVYGAVGVGAVAGGAVSLLKKAVWRSGASRHPHGGDPARGRVFWRWIGYRWRLDIWAAGIGGFLFGLIPTTLPDVDDSATGAGTALLVMLIAGAVLVAVGIVASTQFWRSGESLGSGESLV</sequence>
<comment type="caution">
    <text evidence="2">The sequence shown here is derived from an EMBL/GenBank/DDBJ whole genome shotgun (WGS) entry which is preliminary data.</text>
</comment>
<feature type="transmembrane region" description="Helical" evidence="1">
    <location>
        <begin position="53"/>
        <end position="72"/>
    </location>
</feature>
<gene>
    <name evidence="2" type="ORF">GCM10025881_08630</name>
</gene>